<dbReference type="AlphaFoldDB" id="E1R251"/>
<dbReference type="InterPro" id="IPR023753">
    <property type="entry name" value="FAD/NAD-binding_dom"/>
</dbReference>
<evidence type="ECO:0000313" key="6">
    <source>
        <dbReference type="EMBL" id="ADK81936.1"/>
    </source>
</evidence>
<dbReference type="eggNOG" id="COG0446">
    <property type="taxonomic scope" value="Bacteria"/>
</dbReference>
<dbReference type="Pfam" id="PF07992">
    <property type="entry name" value="Pyr_redox_2"/>
    <property type="match status" value="1"/>
</dbReference>
<dbReference type="HOGENOM" id="CLU_030705_1_2_12"/>
<dbReference type="RefSeq" id="WP_013255395.1">
    <property type="nucleotide sequence ID" value="NC_014364.1"/>
</dbReference>
<dbReference type="KEGG" id="ssm:Spirs_2833"/>
<keyword evidence="7" id="KW-1185">Reference proteome</keyword>
<feature type="domain" description="4Fe-4S ferredoxin-type" evidence="5">
    <location>
        <begin position="446"/>
        <end position="475"/>
    </location>
</feature>
<reference evidence="6 7" key="1">
    <citation type="journal article" date="2010" name="Stand. Genomic Sci.">
        <title>Complete genome sequence of Spirochaeta smaragdinae type strain (SEBR 4228).</title>
        <authorList>
            <person name="Mavromatis K."/>
            <person name="Yasawong M."/>
            <person name="Chertkov O."/>
            <person name="Lapidus A."/>
            <person name="Lucas S."/>
            <person name="Nolan M."/>
            <person name="Del Rio T.G."/>
            <person name="Tice H."/>
            <person name="Cheng J.F."/>
            <person name="Pitluck S."/>
            <person name="Liolios K."/>
            <person name="Ivanova N."/>
            <person name="Tapia R."/>
            <person name="Han C."/>
            <person name="Bruce D."/>
            <person name="Goodwin L."/>
            <person name="Pati A."/>
            <person name="Chen A."/>
            <person name="Palaniappan K."/>
            <person name="Land M."/>
            <person name="Hauser L."/>
            <person name="Chang Y.J."/>
            <person name="Jeffries C.D."/>
            <person name="Detter J.C."/>
            <person name="Rohde M."/>
            <person name="Brambilla E."/>
            <person name="Spring S."/>
            <person name="Goker M."/>
            <person name="Sikorski J."/>
            <person name="Woyke T."/>
            <person name="Bristow J."/>
            <person name="Eisen J.A."/>
            <person name="Markowitz V."/>
            <person name="Hugenholtz P."/>
            <person name="Klenk H.P."/>
            <person name="Kyrpides N.C."/>
        </authorList>
    </citation>
    <scope>NUCLEOTIDE SEQUENCE [LARGE SCALE GENOMIC DNA]</scope>
    <source>
        <strain evidence="7">DSM 11293 / JCM 15392 / SEBR 4228</strain>
    </source>
</reference>
<sequence length="552" mass="58859">MLISKVREDADLLVVGGGPAGLGAAIEAGRRGARVLLVDEHNRPGGQLFKQIHKFFGSHAHYAGSRGFEIGNRLLIDARDAGVSVLLSTKVLGIFPDRRVSLLTDGQKVVTIKPRAVVLATGGGERGASFPGWTLPGVITAGAAQTFCNIHRVLPGKRVVMMGSGNVGLIVAYQLLQAGADVIALVEAKEEIGGYQVHGSKILRAGVPICTGHTVKEARGSTHVEEVVIAAVDASCSEIPGTEKSLQADTLCLAVGLTSDQRLATMAGCRLCFSPEFGGTIPWHDKNLETSIPGIFVAGDCAGIEEANTALDEGRIAGIGAACALRTISEAEREAATAEIWDRLNDLRSGSFGTRRRMGKERIMRSGHGQEISCSDCEASGTVTDNTDTVPTESCPDSFLIGDDHPPVGKGKKPVAVFYCDQDIPCNPCISACPVGAITMTPSLTGIPRLDSDLCTGCGRCLSVCPGQAIVLFREEYGQSQSTLTFVYEYLPLPQKGERVRAVDRFGAVLCNAEVIRVSQTQQQNRSPLVTIAYDRLYADRVRFIERKREEL</sequence>
<accession>E1R251</accession>
<proteinExistence type="predicted"/>
<keyword evidence="2" id="KW-0560">Oxidoreductase</keyword>
<dbReference type="Pfam" id="PF12838">
    <property type="entry name" value="Fer4_7"/>
    <property type="match status" value="1"/>
</dbReference>
<dbReference type="PANTHER" id="PTHR42949">
    <property type="entry name" value="ANAEROBIC GLYCEROL-3-PHOSPHATE DEHYDROGENASE SUBUNIT B"/>
    <property type="match status" value="1"/>
</dbReference>
<dbReference type="Proteomes" id="UP000002318">
    <property type="component" value="Chromosome"/>
</dbReference>
<dbReference type="PRINTS" id="PR00469">
    <property type="entry name" value="PNDRDTASEII"/>
</dbReference>
<dbReference type="PROSITE" id="PS00198">
    <property type="entry name" value="4FE4S_FER_1"/>
    <property type="match status" value="1"/>
</dbReference>
<gene>
    <name evidence="6" type="ordered locus">Spirs_2833</name>
</gene>
<dbReference type="PANTHER" id="PTHR42949:SF3">
    <property type="entry name" value="ANAEROBIC GLYCEROL-3-PHOSPHATE DEHYDROGENASE SUBUNIT B"/>
    <property type="match status" value="1"/>
</dbReference>
<dbReference type="Gene3D" id="3.30.70.20">
    <property type="match status" value="1"/>
</dbReference>
<dbReference type="STRING" id="573413.Spirs_2833"/>
<dbReference type="eggNOG" id="COG1142">
    <property type="taxonomic scope" value="Bacteria"/>
</dbReference>
<evidence type="ECO:0000256" key="3">
    <source>
        <dbReference type="ARBA" id="ARBA00023004"/>
    </source>
</evidence>
<evidence type="ECO:0000256" key="1">
    <source>
        <dbReference type="ARBA" id="ARBA00022723"/>
    </source>
</evidence>
<dbReference type="SUPFAM" id="SSF51905">
    <property type="entry name" value="FAD/NAD(P)-binding domain"/>
    <property type="match status" value="1"/>
</dbReference>
<keyword evidence="3" id="KW-0408">Iron</keyword>
<keyword evidence="1" id="KW-0479">Metal-binding</keyword>
<dbReference type="GO" id="GO:0046872">
    <property type="term" value="F:metal ion binding"/>
    <property type="evidence" value="ECO:0007669"/>
    <property type="project" value="UniProtKB-KW"/>
</dbReference>
<name>E1R251_SEDSS</name>
<evidence type="ECO:0000259" key="5">
    <source>
        <dbReference type="PROSITE" id="PS51379"/>
    </source>
</evidence>
<dbReference type="GO" id="GO:0051536">
    <property type="term" value="F:iron-sulfur cluster binding"/>
    <property type="evidence" value="ECO:0007669"/>
    <property type="project" value="UniProtKB-KW"/>
</dbReference>
<keyword evidence="4" id="KW-0411">Iron-sulfur</keyword>
<feature type="domain" description="4Fe-4S ferredoxin-type" evidence="5">
    <location>
        <begin position="413"/>
        <end position="443"/>
    </location>
</feature>
<organism evidence="6 7">
    <name type="scientific">Sediminispirochaeta smaragdinae (strain DSM 11293 / JCM 15392 / SEBR 4228)</name>
    <name type="common">Spirochaeta smaragdinae</name>
    <dbReference type="NCBI Taxonomy" id="573413"/>
    <lineage>
        <taxon>Bacteria</taxon>
        <taxon>Pseudomonadati</taxon>
        <taxon>Spirochaetota</taxon>
        <taxon>Spirochaetia</taxon>
        <taxon>Spirochaetales</taxon>
        <taxon>Spirochaetaceae</taxon>
        <taxon>Sediminispirochaeta</taxon>
    </lineage>
</organism>
<dbReference type="OrthoDB" id="9796486at2"/>
<dbReference type="PROSITE" id="PS51379">
    <property type="entry name" value="4FE4S_FER_2"/>
    <property type="match status" value="2"/>
</dbReference>
<dbReference type="InterPro" id="IPR051691">
    <property type="entry name" value="Metab_Enz_Cyan_OpOx_G3PDH"/>
</dbReference>
<dbReference type="InterPro" id="IPR017896">
    <property type="entry name" value="4Fe4S_Fe-S-bd"/>
</dbReference>
<dbReference type="InterPro" id="IPR017900">
    <property type="entry name" value="4Fe4S_Fe_S_CS"/>
</dbReference>
<dbReference type="Gene3D" id="3.50.50.60">
    <property type="entry name" value="FAD/NAD(P)-binding domain"/>
    <property type="match status" value="3"/>
</dbReference>
<protein>
    <submittedName>
        <fullName evidence="6">FAD-dependent pyridine nucleotide-disulfide oxidoreductase</fullName>
    </submittedName>
</protein>
<dbReference type="SUPFAM" id="SSF54862">
    <property type="entry name" value="4Fe-4S ferredoxins"/>
    <property type="match status" value="1"/>
</dbReference>
<dbReference type="InterPro" id="IPR036188">
    <property type="entry name" value="FAD/NAD-bd_sf"/>
</dbReference>
<dbReference type="GO" id="GO:0016491">
    <property type="term" value="F:oxidoreductase activity"/>
    <property type="evidence" value="ECO:0007669"/>
    <property type="project" value="UniProtKB-KW"/>
</dbReference>
<evidence type="ECO:0000313" key="7">
    <source>
        <dbReference type="Proteomes" id="UP000002318"/>
    </source>
</evidence>
<dbReference type="EMBL" id="CP002116">
    <property type="protein sequence ID" value="ADK81936.1"/>
    <property type="molecule type" value="Genomic_DNA"/>
</dbReference>
<evidence type="ECO:0000256" key="4">
    <source>
        <dbReference type="ARBA" id="ARBA00023014"/>
    </source>
</evidence>
<evidence type="ECO:0000256" key="2">
    <source>
        <dbReference type="ARBA" id="ARBA00023002"/>
    </source>
</evidence>
<dbReference type="PRINTS" id="PR00368">
    <property type="entry name" value="FADPNR"/>
</dbReference>